<proteinExistence type="predicted"/>
<keyword evidence="4" id="KW-1185">Reference proteome</keyword>
<dbReference type="PANTHER" id="PTHR43405:SF1">
    <property type="entry name" value="GLYCOSYL HYDROLASE DIGH"/>
    <property type="match status" value="1"/>
</dbReference>
<reference evidence="3 4" key="1">
    <citation type="submission" date="2016-11" db="EMBL/GenBank/DDBJ databases">
        <authorList>
            <person name="Jaros S."/>
            <person name="Januszkiewicz K."/>
            <person name="Wedrychowicz H."/>
        </authorList>
    </citation>
    <scope>NUCLEOTIDE SEQUENCE [LARGE SCALE GENOMIC DNA]</scope>
    <source>
        <strain evidence="3 4">DSM 27063</strain>
    </source>
</reference>
<evidence type="ECO:0000313" key="3">
    <source>
        <dbReference type="EMBL" id="SHI74820.1"/>
    </source>
</evidence>
<dbReference type="InterPro" id="IPR003790">
    <property type="entry name" value="GHL10"/>
</dbReference>
<organism evidence="3 4">
    <name type="scientific">Tangfeifania diversioriginum</name>
    <dbReference type="NCBI Taxonomy" id="1168035"/>
    <lineage>
        <taxon>Bacteria</taxon>
        <taxon>Pseudomonadati</taxon>
        <taxon>Bacteroidota</taxon>
        <taxon>Bacteroidia</taxon>
        <taxon>Marinilabiliales</taxon>
        <taxon>Prolixibacteraceae</taxon>
        <taxon>Tangfeifania</taxon>
    </lineage>
</organism>
<dbReference type="STRING" id="1168035.SAMN05444280_105126"/>
<dbReference type="RefSeq" id="WP_073166629.1">
    <property type="nucleotide sequence ID" value="NZ_FQZE01000005.1"/>
</dbReference>
<evidence type="ECO:0000313" key="4">
    <source>
        <dbReference type="Proteomes" id="UP000184050"/>
    </source>
</evidence>
<feature type="domain" description="Glycosyl hydrolase-like 10" evidence="2">
    <location>
        <begin position="27"/>
        <end position="340"/>
    </location>
</feature>
<gene>
    <name evidence="3" type="ORF">SAMN05444280_105126</name>
</gene>
<dbReference type="SUPFAM" id="SSF51445">
    <property type="entry name" value="(Trans)glycosidases"/>
    <property type="match status" value="1"/>
</dbReference>
<accession>A0A1M6DNQ8</accession>
<dbReference type="InterPro" id="IPR017853">
    <property type="entry name" value="GH"/>
</dbReference>
<keyword evidence="3" id="KW-0449">Lipoprotein</keyword>
<name>A0A1M6DNQ8_9BACT</name>
<dbReference type="Proteomes" id="UP000184050">
    <property type="component" value="Unassembled WGS sequence"/>
</dbReference>
<dbReference type="OrthoDB" id="9773203at2"/>
<keyword evidence="1" id="KW-0732">Signal</keyword>
<dbReference type="EMBL" id="FQZE01000005">
    <property type="protein sequence ID" value="SHI74820.1"/>
    <property type="molecule type" value="Genomic_DNA"/>
</dbReference>
<dbReference type="Gene3D" id="3.20.20.80">
    <property type="entry name" value="Glycosidases"/>
    <property type="match status" value="1"/>
</dbReference>
<evidence type="ECO:0000256" key="1">
    <source>
        <dbReference type="ARBA" id="ARBA00022729"/>
    </source>
</evidence>
<protein>
    <submittedName>
        <fullName evidence="3">Uncharacterized lipoprotein YddW, UPF0748 family</fullName>
    </submittedName>
</protein>
<dbReference type="Pfam" id="PF02638">
    <property type="entry name" value="GHL10"/>
    <property type="match status" value="1"/>
</dbReference>
<dbReference type="AlphaFoldDB" id="A0A1M6DNQ8"/>
<dbReference type="InterPro" id="IPR052177">
    <property type="entry name" value="Divisome_Glycosyl_Hydrolase"/>
</dbReference>
<dbReference type="PANTHER" id="PTHR43405">
    <property type="entry name" value="GLYCOSYL HYDROLASE DIGH"/>
    <property type="match status" value="1"/>
</dbReference>
<sequence>MKYILSLIVVFVLCLSVYSQPFYPKHEFRAVWVATVVNIDWPSEPGLSTEGQKREAIEILNMHQRLGMNAVILQVRPAADAFYPSELEPWTRYLTGVPGKAPDPFYDPLQFWIEESHKRGMELHAWLNPFRVAQNADQPLAANHIAFDHPEWILKYGNLLYFDPGLPETREFVAEVVKDIVARYDVDAIHFDDYFYPYPLEEEFPDTASFARYNRGFFPENKADWRRENVDIIIKKLNETIKATKPWVKFGISPFGVWRNKSDDPLGSDTRAGATNYDDLYANIIKWQEMGWIDYTLPQLYWQIGHPLVDFKLLCRWWRNHAYGRAMYIGHGVYKSNVNSNVPEWTQPGELPAQVRYLRTIPEIGGSAFYSSKHFKRNLQGFQDSLTFDLYQRPAIVPPMRWIDNQPPAPVAKFKKRWWKGIKWETAEAQNEMDKPWRYVIYINEKETRFDSSNPDFIYTIIPAKDDKFKFGRINEDKKEYEVRMSVLDRLNNESELSEPVILKL</sequence>
<evidence type="ECO:0000259" key="2">
    <source>
        <dbReference type="Pfam" id="PF02638"/>
    </source>
</evidence>